<evidence type="ECO:0000256" key="5">
    <source>
        <dbReference type="ARBA" id="ARBA00022679"/>
    </source>
</evidence>
<sequence length="207" mass="24158">MVAVAKIIKATLVLPSLDHTSYWADESGFKDLFDWKHFIETLKEDIHIVEALPPAYAGVEPFAKTPIFEPFAKTPIFWSKVSYYKMEIVPLLKHHKVAYFTHTDSRIANNGIPNSIQKLWRRVNYQALKYSAPIEELGKTLVARMRQNGAKWRPVSCFALKVFWGFLNELKKTMMMNSCFRDWDRLKRLNFGDWGFVYELGFMLGEL</sequence>
<reference evidence="15" key="2">
    <citation type="submission" date="2017-02" db="EMBL/GenBank/DDBJ databases">
        <title>Sunflower complete genome.</title>
        <authorList>
            <person name="Langlade N."/>
            <person name="Munos S."/>
        </authorList>
    </citation>
    <scope>NUCLEOTIDE SEQUENCE [LARGE SCALE GENOMIC DNA]</scope>
    <source>
        <tissue evidence="15">Leaves</tissue>
    </source>
</reference>
<accession>A0A251RNA5</accession>
<dbReference type="Gramene" id="mRNA:HanXRQr2_Chr17g0793771">
    <property type="protein sequence ID" value="mRNA:HanXRQr2_Chr17g0793771"/>
    <property type="gene ID" value="HanXRQr2_Chr17g0793771"/>
</dbReference>
<dbReference type="EMBL" id="MNCJ02000332">
    <property type="protein sequence ID" value="KAF5754660.1"/>
    <property type="molecule type" value="Genomic_DNA"/>
</dbReference>
<keyword evidence="5 15" id="KW-0808">Transferase</keyword>
<dbReference type="Proteomes" id="UP000215914">
    <property type="component" value="Chromosome 17"/>
</dbReference>
<dbReference type="OrthoDB" id="1726972at2759"/>
<evidence type="ECO:0000256" key="3">
    <source>
        <dbReference type="ARBA" id="ARBA00007737"/>
    </source>
</evidence>
<evidence type="ECO:0000313" key="16">
    <source>
        <dbReference type="Proteomes" id="UP000215914"/>
    </source>
</evidence>
<organism evidence="15 16">
    <name type="scientific">Helianthus annuus</name>
    <name type="common">Common sunflower</name>
    <dbReference type="NCBI Taxonomy" id="4232"/>
    <lineage>
        <taxon>Eukaryota</taxon>
        <taxon>Viridiplantae</taxon>
        <taxon>Streptophyta</taxon>
        <taxon>Embryophyta</taxon>
        <taxon>Tracheophyta</taxon>
        <taxon>Spermatophyta</taxon>
        <taxon>Magnoliopsida</taxon>
        <taxon>eudicotyledons</taxon>
        <taxon>Gunneridae</taxon>
        <taxon>Pentapetalae</taxon>
        <taxon>asterids</taxon>
        <taxon>campanulids</taxon>
        <taxon>Asterales</taxon>
        <taxon>Asteraceae</taxon>
        <taxon>Asteroideae</taxon>
        <taxon>Heliantheae alliance</taxon>
        <taxon>Heliantheae</taxon>
        <taxon>Helianthus</taxon>
    </lineage>
</organism>
<keyword evidence="6" id="KW-0812">Transmembrane</keyword>
<dbReference type="AlphaFoldDB" id="A0A251RNA5"/>
<name>A0A251RNA5_HELAN</name>
<comment type="similarity">
    <text evidence="3">Belongs to the glycosyltransferase GT106 family.</text>
</comment>
<protein>
    <recommendedName>
        <fullName evidence="13">O-fucosyltransferase family protein</fullName>
    </recommendedName>
</protein>
<keyword evidence="10" id="KW-0325">Glycoprotein</keyword>
<evidence type="ECO:0000256" key="13">
    <source>
        <dbReference type="ARBA" id="ARBA00030350"/>
    </source>
</evidence>
<reference evidence="14 16" key="1">
    <citation type="journal article" date="2017" name="Nature">
        <title>The sunflower genome provides insights into oil metabolism, flowering and Asterid evolution.</title>
        <authorList>
            <person name="Badouin H."/>
            <person name="Gouzy J."/>
            <person name="Grassa C.J."/>
            <person name="Murat F."/>
            <person name="Staton S.E."/>
            <person name="Cottret L."/>
            <person name="Lelandais-Briere C."/>
            <person name="Owens G.L."/>
            <person name="Carrere S."/>
            <person name="Mayjonade B."/>
            <person name="Legrand L."/>
            <person name="Gill N."/>
            <person name="Kane N.C."/>
            <person name="Bowers J.E."/>
            <person name="Hubner S."/>
            <person name="Bellec A."/>
            <person name="Berard A."/>
            <person name="Berges H."/>
            <person name="Blanchet N."/>
            <person name="Boniface M.C."/>
            <person name="Brunel D."/>
            <person name="Catrice O."/>
            <person name="Chaidir N."/>
            <person name="Claudel C."/>
            <person name="Donnadieu C."/>
            <person name="Faraut T."/>
            <person name="Fievet G."/>
            <person name="Helmstetter N."/>
            <person name="King M."/>
            <person name="Knapp S.J."/>
            <person name="Lai Z."/>
            <person name="Le Paslier M.C."/>
            <person name="Lippi Y."/>
            <person name="Lorenzon L."/>
            <person name="Mandel J.R."/>
            <person name="Marage G."/>
            <person name="Marchand G."/>
            <person name="Marquand E."/>
            <person name="Bret-Mestries E."/>
            <person name="Morien E."/>
            <person name="Nambeesan S."/>
            <person name="Nguyen T."/>
            <person name="Pegot-Espagnet P."/>
            <person name="Pouilly N."/>
            <person name="Raftis F."/>
            <person name="Sallet E."/>
            <person name="Schiex T."/>
            <person name="Thomas J."/>
            <person name="Vandecasteele C."/>
            <person name="Vares D."/>
            <person name="Vear F."/>
            <person name="Vautrin S."/>
            <person name="Crespi M."/>
            <person name="Mangin B."/>
            <person name="Burke J.M."/>
            <person name="Salse J."/>
            <person name="Munos S."/>
            <person name="Vincourt P."/>
            <person name="Rieseberg L.H."/>
            <person name="Langlade N.B."/>
        </authorList>
    </citation>
    <scope>NUCLEOTIDE SEQUENCE [LARGE SCALE GENOMIC DNA]</scope>
    <source>
        <strain evidence="16">cv. SF193</strain>
        <tissue evidence="14">Leaves</tissue>
    </source>
</reference>
<keyword evidence="9" id="KW-0472">Membrane</keyword>
<evidence type="ECO:0000256" key="8">
    <source>
        <dbReference type="ARBA" id="ARBA00022989"/>
    </source>
</evidence>
<comment type="subcellular location">
    <subcellularLocation>
        <location evidence="1">Membrane</location>
        <topology evidence="1">Single-pass type II membrane protein</topology>
    </subcellularLocation>
</comment>
<evidence type="ECO:0000313" key="15">
    <source>
        <dbReference type="EMBL" id="OTF85802.1"/>
    </source>
</evidence>
<dbReference type="GO" id="GO:0006004">
    <property type="term" value="P:fucose metabolic process"/>
    <property type="evidence" value="ECO:0007669"/>
    <property type="project" value="UniProtKB-KW"/>
</dbReference>
<dbReference type="PANTHER" id="PTHR31741:SF8">
    <property type="entry name" value="O-FUCOSYLTRANSFERASE 35"/>
    <property type="match status" value="1"/>
</dbReference>
<keyword evidence="12" id="KW-0119">Carbohydrate metabolism</keyword>
<comment type="pathway">
    <text evidence="2">Glycan metabolism.</text>
</comment>
<evidence type="ECO:0000256" key="12">
    <source>
        <dbReference type="ARBA" id="ARBA00023277"/>
    </source>
</evidence>
<dbReference type="EMBL" id="CM007906">
    <property type="protein sequence ID" value="OTF85802.1"/>
    <property type="molecule type" value="Genomic_DNA"/>
</dbReference>
<keyword evidence="16" id="KW-1185">Reference proteome</keyword>
<evidence type="ECO:0000256" key="7">
    <source>
        <dbReference type="ARBA" id="ARBA00022968"/>
    </source>
</evidence>
<evidence type="ECO:0000256" key="11">
    <source>
        <dbReference type="ARBA" id="ARBA00023253"/>
    </source>
</evidence>
<evidence type="ECO:0000256" key="6">
    <source>
        <dbReference type="ARBA" id="ARBA00022692"/>
    </source>
</evidence>
<evidence type="ECO:0000313" key="14">
    <source>
        <dbReference type="EMBL" id="KAF5754660.1"/>
    </source>
</evidence>
<evidence type="ECO:0000256" key="2">
    <source>
        <dbReference type="ARBA" id="ARBA00004881"/>
    </source>
</evidence>
<dbReference type="InterPro" id="IPR019378">
    <property type="entry name" value="GDP-Fuc_O-FucTrfase"/>
</dbReference>
<evidence type="ECO:0000256" key="10">
    <source>
        <dbReference type="ARBA" id="ARBA00023180"/>
    </source>
</evidence>
<gene>
    <name evidence="15" type="ORF">HannXRQ_Chr17g0543871</name>
    <name evidence="14" type="ORF">HanXRQr2_Chr17g0793771</name>
</gene>
<dbReference type="GO" id="GO:0005737">
    <property type="term" value="C:cytoplasm"/>
    <property type="evidence" value="ECO:0000318"/>
    <property type="project" value="GO_Central"/>
</dbReference>
<keyword evidence="7" id="KW-0735">Signal-anchor</keyword>
<dbReference type="Pfam" id="PF10250">
    <property type="entry name" value="O-FucT"/>
    <property type="match status" value="1"/>
</dbReference>
<dbReference type="GO" id="GO:0016757">
    <property type="term" value="F:glycosyltransferase activity"/>
    <property type="evidence" value="ECO:0007669"/>
    <property type="project" value="UniProtKB-KW"/>
</dbReference>
<proteinExistence type="inferred from homology"/>
<evidence type="ECO:0000256" key="4">
    <source>
        <dbReference type="ARBA" id="ARBA00022676"/>
    </source>
</evidence>
<evidence type="ECO:0000256" key="9">
    <source>
        <dbReference type="ARBA" id="ARBA00023136"/>
    </source>
</evidence>
<evidence type="ECO:0000256" key="1">
    <source>
        <dbReference type="ARBA" id="ARBA00004606"/>
    </source>
</evidence>
<dbReference type="PANTHER" id="PTHR31741">
    <property type="entry name" value="OS02G0726500 PROTEIN-RELATED"/>
    <property type="match status" value="1"/>
</dbReference>
<reference evidence="14" key="3">
    <citation type="submission" date="2020-06" db="EMBL/GenBank/DDBJ databases">
        <title>Helianthus annuus Genome sequencing and assembly Release 2.</title>
        <authorList>
            <person name="Gouzy J."/>
            <person name="Langlade N."/>
            <person name="Munos S."/>
        </authorList>
    </citation>
    <scope>NUCLEOTIDE SEQUENCE</scope>
    <source>
        <tissue evidence="14">Leaves</tissue>
    </source>
</reference>
<keyword evidence="8" id="KW-1133">Transmembrane helix</keyword>
<keyword evidence="4 15" id="KW-0328">Glycosyltransferase</keyword>
<keyword evidence="11" id="KW-0294">Fucose metabolism</keyword>
<dbReference type="GO" id="GO:0016020">
    <property type="term" value="C:membrane"/>
    <property type="evidence" value="ECO:0007669"/>
    <property type="project" value="UniProtKB-SubCell"/>
</dbReference>
<dbReference type="InParanoid" id="A0A251RNA5"/>